<dbReference type="EMBL" id="QVMU01000009">
    <property type="protein sequence ID" value="RJX70931.1"/>
    <property type="molecule type" value="Genomic_DNA"/>
</dbReference>
<sequence length="124" mass="14254">MGLVSLLQKQVETRAQMICQQRNQSLPTELGKAGFESLDNGVVFIQQHFLLDSSHCDYTYPIAKVLWNSELGLWQLFVPNDEESDESNDYWSPYPYQTPSSDLASVMKEVDKDPNAVFWYNKKA</sequence>
<comment type="caution">
    <text evidence="1">The sequence shown here is derived from an EMBL/GenBank/DDBJ whole genome shotgun (WGS) entry which is preliminary data.</text>
</comment>
<accession>A0A3A6QS97</accession>
<dbReference type="OrthoDB" id="5900883at2"/>
<keyword evidence="2" id="KW-1185">Reference proteome</keyword>
<protein>
    <submittedName>
        <fullName evidence="1">DUF3024 domain-containing protein</fullName>
    </submittedName>
</protein>
<dbReference type="InterPro" id="IPR021388">
    <property type="entry name" value="DUF3024"/>
</dbReference>
<gene>
    <name evidence="1" type="ORF">DZ860_11395</name>
</gene>
<evidence type="ECO:0000313" key="2">
    <source>
        <dbReference type="Proteomes" id="UP000273252"/>
    </source>
</evidence>
<dbReference type="RefSeq" id="WP_120031351.1">
    <property type="nucleotide sequence ID" value="NZ_QVMU01000009.1"/>
</dbReference>
<organism evidence="1 2">
    <name type="scientific">Vibrio sinensis</name>
    <dbReference type="NCBI Taxonomy" id="2302434"/>
    <lineage>
        <taxon>Bacteria</taxon>
        <taxon>Pseudomonadati</taxon>
        <taxon>Pseudomonadota</taxon>
        <taxon>Gammaproteobacteria</taxon>
        <taxon>Vibrionales</taxon>
        <taxon>Vibrionaceae</taxon>
        <taxon>Vibrio</taxon>
    </lineage>
</organism>
<name>A0A3A6QS97_9VIBR</name>
<dbReference type="AlphaFoldDB" id="A0A3A6QS97"/>
<dbReference type="Proteomes" id="UP000273252">
    <property type="component" value="Unassembled WGS sequence"/>
</dbReference>
<evidence type="ECO:0000313" key="1">
    <source>
        <dbReference type="EMBL" id="RJX70931.1"/>
    </source>
</evidence>
<reference evidence="1 2" key="1">
    <citation type="submission" date="2018-08" db="EMBL/GenBank/DDBJ databases">
        <title>Vibrio isolated from the Eastern China Marginal Seas.</title>
        <authorList>
            <person name="Li Y."/>
        </authorList>
    </citation>
    <scope>NUCLEOTIDE SEQUENCE [LARGE SCALE GENOMIC DNA]</scope>
    <source>
        <strain evidence="1 2">BEI233</strain>
    </source>
</reference>
<dbReference type="Pfam" id="PF11225">
    <property type="entry name" value="DUF3024"/>
    <property type="match status" value="1"/>
</dbReference>
<proteinExistence type="predicted"/>